<evidence type="ECO:0000256" key="1">
    <source>
        <dbReference type="SAM" id="MobiDB-lite"/>
    </source>
</evidence>
<evidence type="ECO:0000313" key="2">
    <source>
        <dbReference type="EMBL" id="KAG9340486.1"/>
    </source>
</evidence>
<dbReference type="EMBL" id="JAFBMS010000043">
    <property type="protein sequence ID" value="KAG9340486.1"/>
    <property type="molecule type" value="Genomic_DNA"/>
</dbReference>
<comment type="caution">
    <text evidence="2">The sequence shown here is derived from an EMBL/GenBank/DDBJ whole genome shotgun (WGS) entry which is preliminary data.</text>
</comment>
<reference evidence="2" key="1">
    <citation type="thesis" date="2021" institute="BYU ScholarsArchive" country="Provo, UT, USA">
        <title>Applications of and Algorithms for Genome Assembly and Genomic Analyses with an Emphasis on Marine Teleosts.</title>
        <authorList>
            <person name="Pickett B.D."/>
        </authorList>
    </citation>
    <scope>NUCLEOTIDE SEQUENCE</scope>
    <source>
        <strain evidence="2">HI-2016</strain>
    </source>
</reference>
<proteinExistence type="predicted"/>
<dbReference type="AlphaFoldDB" id="A0A8T2NLD9"/>
<organism evidence="2 3">
    <name type="scientific">Albula glossodonta</name>
    <name type="common">roundjaw bonefish</name>
    <dbReference type="NCBI Taxonomy" id="121402"/>
    <lineage>
        <taxon>Eukaryota</taxon>
        <taxon>Metazoa</taxon>
        <taxon>Chordata</taxon>
        <taxon>Craniata</taxon>
        <taxon>Vertebrata</taxon>
        <taxon>Euteleostomi</taxon>
        <taxon>Actinopterygii</taxon>
        <taxon>Neopterygii</taxon>
        <taxon>Teleostei</taxon>
        <taxon>Albuliformes</taxon>
        <taxon>Albulidae</taxon>
        <taxon>Albula</taxon>
    </lineage>
</organism>
<accession>A0A8T2NLD9</accession>
<feature type="region of interest" description="Disordered" evidence="1">
    <location>
        <begin position="1"/>
        <end position="42"/>
    </location>
</feature>
<gene>
    <name evidence="2" type="ORF">JZ751_021599</name>
</gene>
<keyword evidence="3" id="KW-1185">Reference proteome</keyword>
<evidence type="ECO:0000313" key="3">
    <source>
        <dbReference type="Proteomes" id="UP000824540"/>
    </source>
</evidence>
<protein>
    <submittedName>
        <fullName evidence="2">Uncharacterized protein</fullName>
    </submittedName>
</protein>
<dbReference type="Proteomes" id="UP000824540">
    <property type="component" value="Unassembled WGS sequence"/>
</dbReference>
<sequence length="108" mass="11878">MARGTAHVPLGRRDCSRNAPIPTWKTHSSPEWRGRASKGPPTGPVVEAVHDVGSCDSFLDILPHEDRKGEARSCHTMATGDFITDNKLSSAEEEMIFINLTGRPKRAR</sequence>
<name>A0A8T2NLD9_9TELE</name>